<dbReference type="Pfam" id="PF01230">
    <property type="entry name" value="HIT"/>
    <property type="match status" value="1"/>
</dbReference>
<proteinExistence type="predicted"/>
<sequence length="427" mass="46635">MNTAICRAGLYVDDRIGVLWSGAEDEILKQSVAHTVARLYAAGYSLRDAARQAVDLISRAGAPCAVVAVDASGKSVVESNARHFPIARGSSSTSPKILIHPTTVLVLPTLQFFEDSHMVIGNSRYPSTRGHIVAALKLGASNLFALPLDDFLHVMNVLHATAAVLGEYYKVERCALITEGANKLSIWPLHGLSRDWKPVTSEVKEFHRTFPGYVSSHDGPMMASAHLDEICHKIQSVSGLSPPFDNRFDGPDDDGNLFARIIRGQLPQWRIWEDEDHVAFLTPFANAEGFTVLVPRAHLSSDIFAIEPLSYTNLMKAAHKVAGFLTQAFGIQQCGMIFEGFEIDYAHVKLIPIHAASETSDDPLEAVEPFHETYQGYVSSLSGPITQDLPALGRAAQALRRLMPTDISNALSTSTIVRAPKEPEYGH</sequence>
<comment type="caution">
    <text evidence="1">Lacks conserved residue(s) required for the propagation of feature annotation.</text>
</comment>
<dbReference type="AlphaFoldDB" id="Q0CZV6"/>
<dbReference type="SUPFAM" id="SSF56235">
    <property type="entry name" value="N-terminal nucleophile aminohydrolases (Ntn hydrolases)"/>
    <property type="match status" value="1"/>
</dbReference>
<dbReference type="Proteomes" id="UP000007963">
    <property type="component" value="Unassembled WGS sequence"/>
</dbReference>
<dbReference type="InterPro" id="IPR011146">
    <property type="entry name" value="HIT-like"/>
</dbReference>
<dbReference type="STRING" id="341663.Q0CZV6"/>
<dbReference type="PROSITE" id="PS51084">
    <property type="entry name" value="HIT_2"/>
    <property type="match status" value="1"/>
</dbReference>
<dbReference type="RefSeq" id="XP_001210864.1">
    <property type="nucleotide sequence ID" value="XM_001210864.1"/>
</dbReference>
<dbReference type="GO" id="GO:0016787">
    <property type="term" value="F:hydrolase activity"/>
    <property type="evidence" value="ECO:0007669"/>
    <property type="project" value="InterPro"/>
</dbReference>
<dbReference type="eggNOG" id="ENOG502RDHH">
    <property type="taxonomic scope" value="Eukaryota"/>
</dbReference>
<dbReference type="InterPro" id="IPR001310">
    <property type="entry name" value="Histidine_triad_HIT"/>
</dbReference>
<evidence type="ECO:0000256" key="1">
    <source>
        <dbReference type="PROSITE-ProRule" id="PRU00464"/>
    </source>
</evidence>
<dbReference type="Pfam" id="PF01112">
    <property type="entry name" value="Asparaginase_2"/>
    <property type="match status" value="1"/>
</dbReference>
<dbReference type="PANTHER" id="PTHR46648">
    <property type="entry name" value="HIT FAMILY PROTEIN 1"/>
    <property type="match status" value="1"/>
</dbReference>
<dbReference type="VEuPathDB" id="FungiDB:ATEG_00778"/>
<protein>
    <recommendedName>
        <fullName evidence="2">HIT domain-containing protein</fullName>
    </recommendedName>
</protein>
<dbReference type="HOGENOM" id="CLU_049757_0_0_1"/>
<name>Q0CZV6_ASPTN</name>
<dbReference type="OMA" id="PQWRIWE"/>
<dbReference type="InterPro" id="IPR036265">
    <property type="entry name" value="HIT-like_sf"/>
</dbReference>
<accession>Q0CZV6</accession>
<dbReference type="Gene3D" id="3.30.428.10">
    <property type="entry name" value="HIT-like"/>
    <property type="match status" value="1"/>
</dbReference>
<gene>
    <name evidence="3" type="ORF">ATEG_00778</name>
</gene>
<feature type="domain" description="HIT" evidence="2">
    <location>
        <begin position="257"/>
        <end position="361"/>
    </location>
</feature>
<dbReference type="SUPFAM" id="SSF54197">
    <property type="entry name" value="HIT-like"/>
    <property type="match status" value="2"/>
</dbReference>
<dbReference type="InterPro" id="IPR000246">
    <property type="entry name" value="Peptidase_T2"/>
</dbReference>
<dbReference type="EMBL" id="CH476594">
    <property type="protein sequence ID" value="EAU39424.1"/>
    <property type="molecule type" value="Genomic_DNA"/>
</dbReference>
<evidence type="ECO:0000313" key="3">
    <source>
        <dbReference type="EMBL" id="EAU39424.1"/>
    </source>
</evidence>
<dbReference type="PANTHER" id="PTHR46648:SF1">
    <property type="entry name" value="ADENOSINE 5'-MONOPHOSPHORAMIDASE HNT1"/>
    <property type="match status" value="1"/>
</dbReference>
<evidence type="ECO:0000259" key="2">
    <source>
        <dbReference type="PROSITE" id="PS51084"/>
    </source>
</evidence>
<dbReference type="OrthoDB" id="2262349at2759"/>
<dbReference type="InterPro" id="IPR029055">
    <property type="entry name" value="Ntn_hydrolases_N"/>
</dbReference>
<dbReference type="GeneID" id="4355537"/>
<organism evidence="3 4">
    <name type="scientific">Aspergillus terreus (strain NIH 2624 / FGSC A1156)</name>
    <dbReference type="NCBI Taxonomy" id="341663"/>
    <lineage>
        <taxon>Eukaryota</taxon>
        <taxon>Fungi</taxon>
        <taxon>Dikarya</taxon>
        <taxon>Ascomycota</taxon>
        <taxon>Pezizomycotina</taxon>
        <taxon>Eurotiomycetes</taxon>
        <taxon>Eurotiomycetidae</taxon>
        <taxon>Eurotiales</taxon>
        <taxon>Aspergillaceae</taxon>
        <taxon>Aspergillus</taxon>
        <taxon>Aspergillus subgen. Circumdati</taxon>
    </lineage>
</organism>
<dbReference type="Gene3D" id="3.60.20.30">
    <property type="entry name" value="(Glycosyl)asparaginase"/>
    <property type="match status" value="1"/>
</dbReference>
<reference evidence="4" key="1">
    <citation type="submission" date="2005-09" db="EMBL/GenBank/DDBJ databases">
        <title>Annotation of the Aspergillus terreus NIH2624 genome.</title>
        <authorList>
            <person name="Birren B.W."/>
            <person name="Lander E.S."/>
            <person name="Galagan J.E."/>
            <person name="Nusbaum C."/>
            <person name="Devon K."/>
            <person name="Henn M."/>
            <person name="Ma L.-J."/>
            <person name="Jaffe D.B."/>
            <person name="Butler J."/>
            <person name="Alvarez P."/>
            <person name="Gnerre S."/>
            <person name="Grabherr M."/>
            <person name="Kleber M."/>
            <person name="Mauceli E.W."/>
            <person name="Brockman W."/>
            <person name="Rounsley S."/>
            <person name="Young S.K."/>
            <person name="LaButti K."/>
            <person name="Pushparaj V."/>
            <person name="DeCaprio D."/>
            <person name="Crawford M."/>
            <person name="Koehrsen M."/>
            <person name="Engels R."/>
            <person name="Montgomery P."/>
            <person name="Pearson M."/>
            <person name="Howarth C."/>
            <person name="Larson L."/>
            <person name="Luoma S."/>
            <person name="White J."/>
            <person name="Alvarado L."/>
            <person name="Kodira C.D."/>
            <person name="Zeng Q."/>
            <person name="Oleary S."/>
            <person name="Yandava C."/>
            <person name="Denning D.W."/>
            <person name="Nierman W.C."/>
            <person name="Milne T."/>
            <person name="Madden K."/>
        </authorList>
    </citation>
    <scope>NUCLEOTIDE SEQUENCE [LARGE SCALE GENOMIC DNA]</scope>
    <source>
        <strain evidence="4">NIH 2624 / FGSC A1156</strain>
    </source>
</reference>
<evidence type="ECO:0000313" key="4">
    <source>
        <dbReference type="Proteomes" id="UP000007963"/>
    </source>
</evidence>